<evidence type="ECO:0000313" key="4">
    <source>
        <dbReference type="Proteomes" id="UP001295423"/>
    </source>
</evidence>
<feature type="domain" description="Alpha/beta hydrolase fold-3" evidence="2">
    <location>
        <begin position="116"/>
        <end position="344"/>
    </location>
</feature>
<reference evidence="3" key="1">
    <citation type="submission" date="2023-08" db="EMBL/GenBank/DDBJ databases">
        <authorList>
            <person name="Audoor S."/>
            <person name="Bilcke G."/>
        </authorList>
    </citation>
    <scope>NUCLEOTIDE SEQUENCE</scope>
</reference>
<gene>
    <name evidence="3" type="ORF">CYCCA115_LOCUS15239</name>
</gene>
<dbReference type="Proteomes" id="UP001295423">
    <property type="component" value="Unassembled WGS sequence"/>
</dbReference>
<dbReference type="Gene3D" id="3.40.50.1820">
    <property type="entry name" value="alpha/beta hydrolase"/>
    <property type="match status" value="1"/>
</dbReference>
<dbReference type="SUPFAM" id="SSF53474">
    <property type="entry name" value="alpha/beta-Hydrolases"/>
    <property type="match status" value="1"/>
</dbReference>
<accession>A0AAD2FXE9</accession>
<evidence type="ECO:0000313" key="3">
    <source>
        <dbReference type="EMBL" id="CAJ1954648.1"/>
    </source>
</evidence>
<name>A0AAD2FXE9_9STRA</name>
<keyword evidence="4" id="KW-1185">Reference proteome</keyword>
<organism evidence="3 4">
    <name type="scientific">Cylindrotheca closterium</name>
    <dbReference type="NCBI Taxonomy" id="2856"/>
    <lineage>
        <taxon>Eukaryota</taxon>
        <taxon>Sar</taxon>
        <taxon>Stramenopiles</taxon>
        <taxon>Ochrophyta</taxon>
        <taxon>Bacillariophyta</taxon>
        <taxon>Bacillariophyceae</taxon>
        <taxon>Bacillariophycidae</taxon>
        <taxon>Bacillariales</taxon>
        <taxon>Bacillariaceae</taxon>
        <taxon>Cylindrotheca</taxon>
    </lineage>
</organism>
<dbReference type="InterPro" id="IPR050300">
    <property type="entry name" value="GDXG_lipolytic_enzyme"/>
</dbReference>
<dbReference type="Pfam" id="PF07859">
    <property type="entry name" value="Abhydrolase_3"/>
    <property type="match status" value="1"/>
</dbReference>
<keyword evidence="1" id="KW-0378">Hydrolase</keyword>
<dbReference type="PANTHER" id="PTHR48081:SF8">
    <property type="entry name" value="ALPHA_BETA HYDROLASE FOLD-3 DOMAIN-CONTAINING PROTEIN-RELATED"/>
    <property type="match status" value="1"/>
</dbReference>
<dbReference type="InterPro" id="IPR013094">
    <property type="entry name" value="AB_hydrolase_3"/>
</dbReference>
<dbReference type="AlphaFoldDB" id="A0AAD2FXE9"/>
<evidence type="ECO:0000259" key="2">
    <source>
        <dbReference type="Pfam" id="PF07859"/>
    </source>
</evidence>
<dbReference type="PANTHER" id="PTHR48081">
    <property type="entry name" value="AB HYDROLASE SUPERFAMILY PROTEIN C4A8.06C"/>
    <property type="match status" value="1"/>
</dbReference>
<comment type="caution">
    <text evidence="3">The sequence shown here is derived from an EMBL/GenBank/DDBJ whole genome shotgun (WGS) entry which is preliminary data.</text>
</comment>
<dbReference type="GO" id="GO:0016787">
    <property type="term" value="F:hydrolase activity"/>
    <property type="evidence" value="ECO:0007669"/>
    <property type="project" value="UniProtKB-KW"/>
</dbReference>
<protein>
    <recommendedName>
        <fullName evidence="2">Alpha/beta hydrolase fold-3 domain-containing protein</fullName>
    </recommendedName>
</protein>
<proteinExistence type="predicted"/>
<sequence>MTVLSTFAKIGLGLGLSFVAYKTYRGLTMTEEEKKREANKNYWLDRVHPELLNPVVRYQPDLNFNTERKVRFFNFLMGIKGPPTKGVKAEDVPGIGVWFSPKEEEGDTKRDPKVAVLYLHGGGRIMGLYSSGLQAIFCSRLVKHLNLPVFSAKYRTALIDDPFPAALNDAVDAYKYLVDSIKKQDPTATNDNIKIALCGESAGGGLAAEMSQRLLDEYNSNNTKQESSYPLPVAQLLINPMLDDRTSVEPKEEYPANHLIWNHHSNIYAWSTYLGPNHKPGQDKLPKYAAASRRENFKGLPPAWITAGSLDLMCPEAADYAKRLKEAGVPTEYLEIKGAYHGFVTICEGDEPPTIPLWKSFREFARKYLLDE</sequence>
<dbReference type="EMBL" id="CAKOGP040001869">
    <property type="protein sequence ID" value="CAJ1954648.1"/>
    <property type="molecule type" value="Genomic_DNA"/>
</dbReference>
<evidence type="ECO:0000256" key="1">
    <source>
        <dbReference type="ARBA" id="ARBA00022801"/>
    </source>
</evidence>
<dbReference type="InterPro" id="IPR029058">
    <property type="entry name" value="AB_hydrolase_fold"/>
</dbReference>